<reference evidence="1 2" key="1">
    <citation type="submission" date="2019-04" db="EMBL/GenBank/DDBJ databases">
        <title>Genome sequencing of Clostridium botulinum Groups I-IV and Clostridium butyricum.</title>
        <authorList>
            <person name="Brunt J."/>
            <person name="Van Vliet A.H.M."/>
            <person name="Stringer S.C."/>
            <person name="Carter A.T."/>
            <person name="Peck M.W."/>
        </authorList>
    </citation>
    <scope>NUCLEOTIDE SEQUENCE [LARGE SCALE GENOMIC DNA]</scope>
    <source>
        <strain evidence="1 2">IFR 18/037</strain>
    </source>
</reference>
<sequence length="101" mass="11399">MKRGSLIIYDNSGKVWVNTGDAEGCIPPHTPPDGLPYIITEFGEFNDKIIKGIDVTVTPHKLITEDIPHIETEEEKLKKELLKAQSEVVNLKYKEVLNNIK</sequence>
<accession>A0A6B3WQB6</accession>
<name>A0A6B3WQB6_CLOBO</name>
<proteinExistence type="predicted"/>
<evidence type="ECO:0000313" key="2">
    <source>
        <dbReference type="Proteomes" id="UP000478995"/>
    </source>
</evidence>
<gene>
    <name evidence="1" type="ORF">FC794_18520</name>
</gene>
<dbReference type="Proteomes" id="UP000478995">
    <property type="component" value="Unassembled WGS sequence"/>
</dbReference>
<organism evidence="1 2">
    <name type="scientific">Clostridium botulinum</name>
    <dbReference type="NCBI Taxonomy" id="1491"/>
    <lineage>
        <taxon>Bacteria</taxon>
        <taxon>Bacillati</taxon>
        <taxon>Bacillota</taxon>
        <taxon>Clostridia</taxon>
        <taxon>Eubacteriales</taxon>
        <taxon>Clostridiaceae</taxon>
        <taxon>Clostridium</taxon>
    </lineage>
</organism>
<dbReference type="EMBL" id="SWOY01000014">
    <property type="protein sequence ID" value="NFG18730.1"/>
    <property type="molecule type" value="Genomic_DNA"/>
</dbReference>
<protein>
    <submittedName>
        <fullName evidence="1">Uncharacterized protein</fullName>
    </submittedName>
</protein>
<comment type="caution">
    <text evidence="1">The sequence shown here is derived from an EMBL/GenBank/DDBJ whole genome shotgun (WGS) entry which is preliminary data.</text>
</comment>
<evidence type="ECO:0000313" key="1">
    <source>
        <dbReference type="EMBL" id="NFG18730.1"/>
    </source>
</evidence>
<dbReference type="AlphaFoldDB" id="A0A6B3WQB6"/>
<dbReference type="RefSeq" id="WP_012704076.1">
    <property type="nucleotide sequence ID" value="NZ_CP013686.1"/>
</dbReference>